<keyword evidence="3 5" id="KW-0689">Ribosomal protein</keyword>
<keyword evidence="4 5" id="KW-0687">Ribonucleoprotein</keyword>
<dbReference type="RefSeq" id="WP_066823017.1">
    <property type="nucleotide sequence ID" value="NZ_LTBA01000005.1"/>
</dbReference>
<feature type="domain" description="Large ribosomal subunit protein uL30-like ferredoxin-like fold" evidence="6">
    <location>
        <begin position="4"/>
        <end position="53"/>
    </location>
</feature>
<name>A0A151B5N9_9CLOT</name>
<keyword evidence="8" id="KW-1185">Reference proteome</keyword>
<dbReference type="InterPro" id="IPR016082">
    <property type="entry name" value="Ribosomal_uL30_ferredoxin-like"/>
</dbReference>
<evidence type="ECO:0000256" key="3">
    <source>
        <dbReference type="ARBA" id="ARBA00022980"/>
    </source>
</evidence>
<dbReference type="SUPFAM" id="SSF55129">
    <property type="entry name" value="Ribosomal protein L30p/L7e"/>
    <property type="match status" value="1"/>
</dbReference>
<dbReference type="PATRIC" id="fig|1121338.3.peg.839"/>
<dbReference type="FunFam" id="3.30.1390.20:FF:000001">
    <property type="entry name" value="50S ribosomal protein L30"/>
    <property type="match status" value="1"/>
</dbReference>
<evidence type="ECO:0000256" key="5">
    <source>
        <dbReference type="HAMAP-Rule" id="MF_01371"/>
    </source>
</evidence>
<dbReference type="CDD" id="cd01658">
    <property type="entry name" value="Ribosomal_L30"/>
    <property type="match status" value="1"/>
</dbReference>
<gene>
    <name evidence="5 7" type="primary">rpmD</name>
    <name evidence="7" type="ORF">CLTEP_08210</name>
</gene>
<evidence type="ECO:0000256" key="1">
    <source>
        <dbReference type="ARBA" id="ARBA00007594"/>
    </source>
</evidence>
<dbReference type="GO" id="GO:0006412">
    <property type="term" value="P:translation"/>
    <property type="evidence" value="ECO:0007669"/>
    <property type="project" value="UniProtKB-UniRule"/>
</dbReference>
<dbReference type="EMBL" id="LTBA01000005">
    <property type="protein sequence ID" value="KYH35196.1"/>
    <property type="molecule type" value="Genomic_DNA"/>
</dbReference>
<dbReference type="InterPro" id="IPR036919">
    <property type="entry name" value="Ribo_uL30_ferredoxin-like_sf"/>
</dbReference>
<accession>A0A151B5N9</accession>
<sequence length="59" mass="6626">MAKLRITLKKSLIGRKKDHIATVNALGLKKIGKTVEHEGTPQIRGMIKKVSYLLEVEEI</sequence>
<comment type="subunit">
    <text evidence="2 5">Part of the 50S ribosomal subunit.</text>
</comment>
<dbReference type="OrthoDB" id="9812790at2"/>
<dbReference type="AlphaFoldDB" id="A0A151B5N9"/>
<dbReference type="PANTHER" id="PTHR15892:SF2">
    <property type="entry name" value="LARGE RIBOSOMAL SUBUNIT PROTEIN UL30M"/>
    <property type="match status" value="1"/>
</dbReference>
<dbReference type="InterPro" id="IPR005996">
    <property type="entry name" value="Ribosomal_uL30_bac-type"/>
</dbReference>
<dbReference type="Proteomes" id="UP000075531">
    <property type="component" value="Unassembled WGS sequence"/>
</dbReference>
<proteinExistence type="inferred from homology"/>
<protein>
    <recommendedName>
        <fullName evidence="5">Large ribosomal subunit protein uL30</fullName>
    </recommendedName>
</protein>
<dbReference type="HAMAP" id="MF_01371_B">
    <property type="entry name" value="Ribosomal_uL30_B"/>
    <property type="match status" value="1"/>
</dbReference>
<dbReference type="NCBIfam" id="TIGR01308">
    <property type="entry name" value="rpmD_bact"/>
    <property type="match status" value="1"/>
</dbReference>
<evidence type="ECO:0000313" key="8">
    <source>
        <dbReference type="Proteomes" id="UP000075531"/>
    </source>
</evidence>
<reference evidence="7 8" key="1">
    <citation type="submission" date="2016-02" db="EMBL/GenBank/DDBJ databases">
        <title>Genome sequence of Clostridium tepidiprofundi DSM 19306.</title>
        <authorList>
            <person name="Poehlein A."/>
            <person name="Daniel R."/>
        </authorList>
    </citation>
    <scope>NUCLEOTIDE SEQUENCE [LARGE SCALE GENOMIC DNA]</scope>
    <source>
        <strain evidence="7 8">DSM 19306</strain>
    </source>
</reference>
<dbReference type="GO" id="GO:0022625">
    <property type="term" value="C:cytosolic large ribosomal subunit"/>
    <property type="evidence" value="ECO:0007669"/>
    <property type="project" value="TreeGrafter"/>
</dbReference>
<dbReference type="PANTHER" id="PTHR15892">
    <property type="entry name" value="MITOCHONDRIAL RIBOSOMAL PROTEIN L30"/>
    <property type="match status" value="1"/>
</dbReference>
<comment type="similarity">
    <text evidence="1 5">Belongs to the universal ribosomal protein uL30 family.</text>
</comment>
<organism evidence="7 8">
    <name type="scientific">Clostridium tepidiprofundi DSM 19306</name>
    <dbReference type="NCBI Taxonomy" id="1121338"/>
    <lineage>
        <taxon>Bacteria</taxon>
        <taxon>Bacillati</taxon>
        <taxon>Bacillota</taxon>
        <taxon>Clostridia</taxon>
        <taxon>Eubacteriales</taxon>
        <taxon>Clostridiaceae</taxon>
        <taxon>Clostridium</taxon>
    </lineage>
</organism>
<comment type="caution">
    <text evidence="7">The sequence shown here is derived from an EMBL/GenBank/DDBJ whole genome shotgun (WGS) entry which is preliminary data.</text>
</comment>
<evidence type="ECO:0000256" key="4">
    <source>
        <dbReference type="ARBA" id="ARBA00023274"/>
    </source>
</evidence>
<dbReference type="GO" id="GO:0003735">
    <property type="term" value="F:structural constituent of ribosome"/>
    <property type="evidence" value="ECO:0007669"/>
    <property type="project" value="InterPro"/>
</dbReference>
<dbReference type="PIRSF" id="PIRSF002211">
    <property type="entry name" value="Ribosomal_L30_bac-type"/>
    <property type="match status" value="1"/>
</dbReference>
<dbReference type="STRING" id="1121338.CLTEP_08210"/>
<dbReference type="Gene3D" id="3.30.1390.20">
    <property type="entry name" value="Ribosomal protein L30, ferredoxin-like fold domain"/>
    <property type="match status" value="1"/>
</dbReference>
<dbReference type="Pfam" id="PF00327">
    <property type="entry name" value="Ribosomal_L30"/>
    <property type="match status" value="1"/>
</dbReference>
<evidence type="ECO:0000259" key="6">
    <source>
        <dbReference type="Pfam" id="PF00327"/>
    </source>
</evidence>
<evidence type="ECO:0000313" key="7">
    <source>
        <dbReference type="EMBL" id="KYH35196.1"/>
    </source>
</evidence>
<evidence type="ECO:0000256" key="2">
    <source>
        <dbReference type="ARBA" id="ARBA00011838"/>
    </source>
</evidence>